<dbReference type="GO" id="GO:0008495">
    <property type="term" value="F:protoheme IX farnesyltransferase activity"/>
    <property type="evidence" value="ECO:0007669"/>
    <property type="project" value="UniProtKB-EC"/>
</dbReference>
<dbReference type="EMBL" id="CP129113">
    <property type="protein sequence ID" value="WLV25652.1"/>
    <property type="molecule type" value="Genomic_DNA"/>
</dbReference>
<keyword evidence="3 9" id="KW-0808">Transferase</keyword>
<protein>
    <recommendedName>
        <fullName evidence="9">Protoheme IX farnesyltransferase</fullName>
        <ecNumber evidence="9">2.5.1.141</ecNumber>
    </recommendedName>
    <alternativeName>
        <fullName evidence="9">Heme B farnesyltransferase</fullName>
    </alternativeName>
    <alternativeName>
        <fullName evidence="9">Heme O synthase</fullName>
    </alternativeName>
</protein>
<keyword evidence="6 9" id="KW-0350">Heme biosynthesis</keyword>
<keyword evidence="4 9" id="KW-0812">Transmembrane</keyword>
<reference evidence="10" key="1">
    <citation type="submission" date="2023-06" db="EMBL/GenBank/DDBJ databases">
        <title>A Treasure from Seagulls: Isolation and Description of Aciduricobacillus qingdaonensis gen. nov., sp. nov., a Rare Obligately Uric Acid-utilizing Member in the Family Bacillaceae.</title>
        <authorList>
            <person name="Liu W."/>
            <person name="Wang B."/>
        </authorList>
    </citation>
    <scope>NUCLEOTIDE SEQUENCE</scope>
    <source>
        <strain evidence="10">44XB</strain>
    </source>
</reference>
<proteinExistence type="inferred from homology"/>
<feature type="transmembrane region" description="Helical" evidence="9">
    <location>
        <begin position="31"/>
        <end position="52"/>
    </location>
</feature>
<dbReference type="Proteomes" id="UP001180087">
    <property type="component" value="Chromosome"/>
</dbReference>
<keyword evidence="7 9" id="KW-0472">Membrane</keyword>
<comment type="subcellular location">
    <subcellularLocation>
        <location evidence="9">Cell membrane</location>
        <topology evidence="9">Multi-pass membrane protein</topology>
    </subcellularLocation>
    <subcellularLocation>
        <location evidence="1">Membrane</location>
        <topology evidence="1">Multi-pass membrane protein</topology>
    </subcellularLocation>
</comment>
<evidence type="ECO:0000256" key="4">
    <source>
        <dbReference type="ARBA" id="ARBA00022692"/>
    </source>
</evidence>
<dbReference type="InterPro" id="IPR030470">
    <property type="entry name" value="UbiA_prenylTrfase_CS"/>
</dbReference>
<accession>A0ABY9KZ35</accession>
<comment type="pathway">
    <text evidence="9">Porphyrin-containing compound metabolism; heme O biosynthesis; heme O from protoheme: step 1/1.</text>
</comment>
<dbReference type="Gene3D" id="1.10.357.140">
    <property type="entry name" value="UbiA prenyltransferase"/>
    <property type="match status" value="1"/>
</dbReference>
<dbReference type="PANTHER" id="PTHR43448:SF2">
    <property type="entry name" value="PROTOHEME IX FARNESYLTRANSFERASE, MITOCHONDRIAL"/>
    <property type="match status" value="1"/>
</dbReference>
<comment type="similarity">
    <text evidence="9">Belongs to the UbiA prenyltransferase family. Protoheme IX farnesyltransferase subfamily.</text>
</comment>
<comment type="subunit">
    <text evidence="9">Interacts with CtaA.</text>
</comment>
<dbReference type="RefSeq" id="WP_348029444.1">
    <property type="nucleotide sequence ID" value="NZ_CP129113.1"/>
</dbReference>
<keyword evidence="11" id="KW-1185">Reference proteome</keyword>
<dbReference type="Pfam" id="PF01040">
    <property type="entry name" value="UbiA"/>
    <property type="match status" value="1"/>
</dbReference>
<feature type="transmembrane region" description="Helical" evidence="9">
    <location>
        <begin position="256"/>
        <end position="277"/>
    </location>
</feature>
<sequence>MERLEAVPGQSDSGHHVLSKNSRLTIADIKAFVKTGIINSNLMMVFAGYWLALHFSDASFWANWNILIYTMFGSGLVIAGGCILNNWFDSDIDPVMERTKERPTATGQIALPATLIIGTGSTILGIGILLLASTAAAIIALTGWFAYVVLYTIWTKRRYTLNTAVGSLSGAVPPLIGWAAVDSKPHVVAVVLFLIMFIWQTPHFLALAMKKNEEYKAAGIPMLPAVYGFAFAKRQIVVYIACLLPLPFYMAELGTAFVSIMTVLNTGWLITGLAGFIMKNELKWANLIFFYSLNYLTVLVVAMFIATV</sequence>
<comment type="catalytic activity">
    <reaction evidence="8 9">
        <text>heme b + (2E,6E)-farnesyl diphosphate + H2O = Fe(II)-heme o + diphosphate</text>
        <dbReference type="Rhea" id="RHEA:28070"/>
        <dbReference type="ChEBI" id="CHEBI:15377"/>
        <dbReference type="ChEBI" id="CHEBI:33019"/>
        <dbReference type="ChEBI" id="CHEBI:60344"/>
        <dbReference type="ChEBI" id="CHEBI:60530"/>
        <dbReference type="ChEBI" id="CHEBI:175763"/>
        <dbReference type="EC" id="2.5.1.141"/>
    </reaction>
</comment>
<evidence type="ECO:0000256" key="7">
    <source>
        <dbReference type="ARBA" id="ARBA00023136"/>
    </source>
</evidence>
<organism evidence="10 11">
    <name type="scientific">Aciduricibacillus chroicocephali</name>
    <dbReference type="NCBI Taxonomy" id="3054939"/>
    <lineage>
        <taxon>Bacteria</taxon>
        <taxon>Bacillati</taxon>
        <taxon>Bacillota</taxon>
        <taxon>Bacilli</taxon>
        <taxon>Bacillales</taxon>
        <taxon>Bacillaceae</taxon>
        <taxon>Aciduricibacillus</taxon>
    </lineage>
</organism>
<feature type="transmembrane region" description="Helical" evidence="9">
    <location>
        <begin position="64"/>
        <end position="88"/>
    </location>
</feature>
<dbReference type="InterPro" id="IPR044878">
    <property type="entry name" value="UbiA_sf"/>
</dbReference>
<dbReference type="NCBIfam" id="TIGR01473">
    <property type="entry name" value="cyoE_ctaB"/>
    <property type="match status" value="1"/>
</dbReference>
<evidence type="ECO:0000256" key="3">
    <source>
        <dbReference type="ARBA" id="ARBA00022679"/>
    </source>
</evidence>
<evidence type="ECO:0000256" key="2">
    <source>
        <dbReference type="ARBA" id="ARBA00022475"/>
    </source>
</evidence>
<dbReference type="PANTHER" id="PTHR43448">
    <property type="entry name" value="PROTOHEME IX FARNESYLTRANSFERASE, MITOCHONDRIAL"/>
    <property type="match status" value="1"/>
</dbReference>
<comment type="function">
    <text evidence="9">Converts heme B (protoheme IX) to heme O by substitution of the vinyl group on carbon 2 of heme B porphyrin ring with a hydroxyethyl farnesyl side group.</text>
</comment>
<evidence type="ECO:0000256" key="8">
    <source>
        <dbReference type="ARBA" id="ARBA00047690"/>
    </source>
</evidence>
<feature type="transmembrane region" description="Helical" evidence="9">
    <location>
        <begin position="109"/>
        <end position="129"/>
    </location>
</feature>
<feature type="transmembrane region" description="Helical" evidence="9">
    <location>
        <begin position="161"/>
        <end position="181"/>
    </location>
</feature>
<dbReference type="PROSITE" id="PS00943">
    <property type="entry name" value="UBIA"/>
    <property type="match status" value="1"/>
</dbReference>
<gene>
    <name evidence="10" type="primary">cyoE</name>
    <name evidence="9" type="synonym">ctaB</name>
    <name evidence="10" type="ORF">QR721_05450</name>
</gene>
<feature type="transmembrane region" description="Helical" evidence="9">
    <location>
        <begin position="230"/>
        <end position="250"/>
    </location>
</feature>
<evidence type="ECO:0000313" key="10">
    <source>
        <dbReference type="EMBL" id="WLV25652.1"/>
    </source>
</evidence>
<dbReference type="CDD" id="cd13957">
    <property type="entry name" value="PT_UbiA_Cox10"/>
    <property type="match status" value="1"/>
</dbReference>
<evidence type="ECO:0000256" key="6">
    <source>
        <dbReference type="ARBA" id="ARBA00023133"/>
    </source>
</evidence>
<dbReference type="EC" id="2.5.1.141" evidence="9"/>
<name>A0ABY9KZ35_9BACI</name>
<feature type="transmembrane region" description="Helical" evidence="9">
    <location>
        <begin position="135"/>
        <end position="154"/>
    </location>
</feature>
<dbReference type="InterPro" id="IPR006369">
    <property type="entry name" value="Protohaem_IX_farnesylTrfase"/>
</dbReference>
<feature type="transmembrane region" description="Helical" evidence="9">
    <location>
        <begin position="187"/>
        <end position="209"/>
    </location>
</feature>
<keyword evidence="5 9" id="KW-1133">Transmembrane helix</keyword>
<comment type="miscellaneous">
    <text evidence="9">Carbon 2 of the heme B porphyrin ring is defined according to the Fischer nomenclature.</text>
</comment>
<evidence type="ECO:0000256" key="1">
    <source>
        <dbReference type="ARBA" id="ARBA00004141"/>
    </source>
</evidence>
<keyword evidence="2 9" id="KW-1003">Cell membrane</keyword>
<dbReference type="HAMAP" id="MF_00154">
    <property type="entry name" value="CyoE_CtaB"/>
    <property type="match status" value="1"/>
</dbReference>
<dbReference type="InterPro" id="IPR000537">
    <property type="entry name" value="UbiA_prenyltransferase"/>
</dbReference>
<feature type="transmembrane region" description="Helical" evidence="9">
    <location>
        <begin position="284"/>
        <end position="306"/>
    </location>
</feature>
<evidence type="ECO:0000256" key="5">
    <source>
        <dbReference type="ARBA" id="ARBA00022989"/>
    </source>
</evidence>
<evidence type="ECO:0000256" key="9">
    <source>
        <dbReference type="HAMAP-Rule" id="MF_00154"/>
    </source>
</evidence>
<evidence type="ECO:0000313" key="11">
    <source>
        <dbReference type="Proteomes" id="UP001180087"/>
    </source>
</evidence>